<evidence type="ECO:0000313" key="5">
    <source>
        <dbReference type="Proteomes" id="UP000034849"/>
    </source>
</evidence>
<protein>
    <recommendedName>
        <fullName evidence="3">Triosephosphate isomerase</fullName>
        <ecNumber evidence="3">5.3.1.1</ecNumber>
    </recommendedName>
</protein>
<dbReference type="GO" id="GO:0046166">
    <property type="term" value="P:glyceraldehyde-3-phosphate biosynthetic process"/>
    <property type="evidence" value="ECO:0007669"/>
    <property type="project" value="TreeGrafter"/>
</dbReference>
<dbReference type="PROSITE" id="PS51440">
    <property type="entry name" value="TIM_2"/>
    <property type="match status" value="1"/>
</dbReference>
<keyword evidence="2 3" id="KW-0413">Isomerase</keyword>
<dbReference type="Gene3D" id="3.20.20.70">
    <property type="entry name" value="Aldolase class I"/>
    <property type="match status" value="1"/>
</dbReference>
<keyword evidence="3" id="KW-0963">Cytoplasm</keyword>
<dbReference type="InterPro" id="IPR035990">
    <property type="entry name" value="TIM_sf"/>
</dbReference>
<dbReference type="EC" id="5.3.1.1" evidence="3"/>
<dbReference type="PROSITE" id="PS00171">
    <property type="entry name" value="TIM_1"/>
    <property type="match status" value="1"/>
</dbReference>
<comment type="similarity">
    <text evidence="1 3">Belongs to the triosephosphate isomerase family.</text>
</comment>
<accession>A0A0G0G9E5</accession>
<keyword evidence="3" id="KW-0324">Glycolysis</keyword>
<name>A0A0G0G9E5_9BACT</name>
<dbReference type="SUPFAM" id="SSF51351">
    <property type="entry name" value="Triosephosphate isomerase (TIM)"/>
    <property type="match status" value="1"/>
</dbReference>
<dbReference type="GO" id="GO:0006094">
    <property type="term" value="P:gluconeogenesis"/>
    <property type="evidence" value="ECO:0007669"/>
    <property type="project" value="UniProtKB-UniPathway"/>
</dbReference>
<dbReference type="PATRIC" id="fig|1619046.3.peg.421"/>
<dbReference type="STRING" id="1619046.US42_C0006G0025"/>
<comment type="subunit">
    <text evidence="3">Homodimer.</text>
</comment>
<dbReference type="PANTHER" id="PTHR21139:SF42">
    <property type="entry name" value="TRIOSEPHOSPHATE ISOMERASE"/>
    <property type="match status" value="1"/>
</dbReference>
<comment type="subcellular location">
    <subcellularLocation>
        <location evidence="3">Cytoplasm</location>
    </subcellularLocation>
</comment>
<comment type="pathway">
    <text evidence="3">Carbohydrate biosynthesis; gluconeogenesis.</text>
</comment>
<evidence type="ECO:0000256" key="1">
    <source>
        <dbReference type="ARBA" id="ARBA00007422"/>
    </source>
</evidence>
<dbReference type="Proteomes" id="UP000034849">
    <property type="component" value="Unassembled WGS sequence"/>
</dbReference>
<gene>
    <name evidence="4" type="ORF">US42_C0006G0025</name>
</gene>
<organism evidence="4 5">
    <name type="scientific">Candidatus Magasanikbacteria bacterium GW2011_GWC2_37_14</name>
    <dbReference type="NCBI Taxonomy" id="1619046"/>
    <lineage>
        <taxon>Bacteria</taxon>
        <taxon>Candidatus Magasanikiibacteriota</taxon>
    </lineage>
</organism>
<dbReference type="CDD" id="cd00311">
    <property type="entry name" value="TIM"/>
    <property type="match status" value="1"/>
</dbReference>
<comment type="pathway">
    <text evidence="3">Carbohydrate degradation; glycolysis; D-glyceraldehyde 3-phosphate from glycerone phosphate: step 1/1.</text>
</comment>
<dbReference type="NCBIfam" id="TIGR00419">
    <property type="entry name" value="tim"/>
    <property type="match status" value="1"/>
</dbReference>
<dbReference type="EMBL" id="LBSX01000006">
    <property type="protein sequence ID" value="KKQ27718.1"/>
    <property type="molecule type" value="Genomic_DNA"/>
</dbReference>
<evidence type="ECO:0000256" key="3">
    <source>
        <dbReference type="RuleBase" id="RU363013"/>
    </source>
</evidence>
<dbReference type="GO" id="GO:0019563">
    <property type="term" value="P:glycerol catabolic process"/>
    <property type="evidence" value="ECO:0007669"/>
    <property type="project" value="TreeGrafter"/>
</dbReference>
<evidence type="ECO:0000256" key="2">
    <source>
        <dbReference type="ARBA" id="ARBA00023235"/>
    </source>
</evidence>
<reference evidence="4 5" key="1">
    <citation type="journal article" date="2015" name="Nature">
        <title>rRNA introns, odd ribosomes, and small enigmatic genomes across a large radiation of phyla.</title>
        <authorList>
            <person name="Brown C.T."/>
            <person name="Hug L.A."/>
            <person name="Thomas B.C."/>
            <person name="Sharon I."/>
            <person name="Castelle C.J."/>
            <person name="Singh A."/>
            <person name="Wilkins M.J."/>
            <person name="Williams K.H."/>
            <person name="Banfield J.F."/>
        </authorList>
    </citation>
    <scope>NUCLEOTIDE SEQUENCE [LARGE SCALE GENOMIC DNA]</scope>
</reference>
<dbReference type="AlphaFoldDB" id="A0A0G0G9E5"/>
<evidence type="ECO:0000313" key="4">
    <source>
        <dbReference type="EMBL" id="KKQ27718.1"/>
    </source>
</evidence>
<dbReference type="InterPro" id="IPR000652">
    <property type="entry name" value="Triosephosphate_isomerase"/>
</dbReference>
<dbReference type="GO" id="GO:0004807">
    <property type="term" value="F:triose-phosphate isomerase activity"/>
    <property type="evidence" value="ECO:0007669"/>
    <property type="project" value="UniProtKB-UniRule"/>
</dbReference>
<dbReference type="UniPathway" id="UPA00138"/>
<dbReference type="GO" id="GO:0005829">
    <property type="term" value="C:cytosol"/>
    <property type="evidence" value="ECO:0007669"/>
    <property type="project" value="TreeGrafter"/>
</dbReference>
<keyword evidence="3" id="KW-0312">Gluconeogenesis</keyword>
<sequence>MKYLFGNWKMYLDYNESINLSKQLAEVNLPSKNKIVVFPSNLAFKAVQENLASTQIATGPQNVAWVPKGGYTGEVSAHMFKDLGATYALIGHSERRHVFGETDDEVRKKVEACLDAGLIPVVCIGETKEELSEGKREYRLKKQIMKVFENLDLSGKEIIVAYEPVWAIGTGTPCLPADADDIHGWVKNELKQYTNQEIPVLYGASVNAENVLSFLSLSTIDGILAGGASVKFNDWQEIVKKAEEI</sequence>
<dbReference type="Pfam" id="PF00121">
    <property type="entry name" value="TIM"/>
    <property type="match status" value="1"/>
</dbReference>
<dbReference type="UniPathway" id="UPA00109">
    <property type="reaction ID" value="UER00189"/>
</dbReference>
<dbReference type="PANTHER" id="PTHR21139">
    <property type="entry name" value="TRIOSEPHOSPHATE ISOMERASE"/>
    <property type="match status" value="1"/>
</dbReference>
<proteinExistence type="inferred from homology"/>
<comment type="catalytic activity">
    <reaction evidence="3">
        <text>D-glyceraldehyde 3-phosphate = dihydroxyacetone phosphate</text>
        <dbReference type="Rhea" id="RHEA:18585"/>
        <dbReference type="ChEBI" id="CHEBI:57642"/>
        <dbReference type="ChEBI" id="CHEBI:59776"/>
        <dbReference type="EC" id="5.3.1.1"/>
    </reaction>
</comment>
<dbReference type="InterPro" id="IPR013785">
    <property type="entry name" value="Aldolase_TIM"/>
</dbReference>
<dbReference type="GO" id="GO:0006096">
    <property type="term" value="P:glycolytic process"/>
    <property type="evidence" value="ECO:0007669"/>
    <property type="project" value="UniProtKB-UniRule"/>
</dbReference>
<dbReference type="InterPro" id="IPR020861">
    <property type="entry name" value="Triosephosphate_isomerase_AS"/>
</dbReference>
<comment type="caution">
    <text evidence="4">The sequence shown here is derived from an EMBL/GenBank/DDBJ whole genome shotgun (WGS) entry which is preliminary data.</text>
</comment>